<evidence type="ECO:0000313" key="3">
    <source>
        <dbReference type="EMBL" id="KDQ55335.1"/>
    </source>
</evidence>
<keyword evidence="2" id="KW-1133">Transmembrane helix</keyword>
<sequence>MEEINWMSNIEHKGFLEPPLHPSIDHTLPYHKPEILVLFSLSLPRDLQLYPIATLLPSFLKPPFVDDRSVLLLLLGAIIPIISALITAALAAAAITASSVVSVGSHPLTAPPAIDSEPPPSVLPSLTPLRSTVPLGDGGVPAFPAEQHPFQETTMRNGDFTSIQAVPSIDEAEIGMSSPSDMPRPPQESMQTMVDLFDKPASTEDEEDMTAEGADVVNEEFDNSLLNPTPDEEFAYPYFIEELKLVIRKAVWSALINADLAPPLTRLVRDSLAQELRNAPALQQEFTSSMISTEVAKEVRSMLTDLTPIQVHSGTIVEDLHASLIEELHNDERRVVDMVVNSSFYDEKMQDTTQRVLSALDEKLKMLSVALEELGRDINTHLQKIGTSVEDLRQVTDKVRHGIQEHVGKSQEKNATAISLNAELIGQELAIFKLEMETHHRLLKDLQEMTSPIASHSFMLPKQLAGVIREDMRQLRAEISAGVEAASLKVLKPHTNGTELCSEMPYDPGSIILDKNSPRIFLNKLDESKMMSSFKAQMCEEQRNMMVAIAQGTIHKPSRTAATKTNRTAKGKEKQPALALTLADDPDVEMFPLQDGDADDEDKDMDADDNREEARNPFNAALLAYLKKKNIGNGMDLSRQNSAHPFLVAAHEAGGNGPSINNLLLDWHQYALSPWNKDAVFLLAREGLAKLRKGKQPAVVADPRAPRASTTLVNQATVVLRAAEEQALVAQCARRISRKHGLYEQRGTTILEQIQTSNDPETAAEWNKAGVIHGVLAVDGMSSDETDVDSLAPGKQKTVMWVEKGYLAEDVPCMWTVIDSYHNPIRPNGYPKPGNKPLPHKRQVIKVSKDRFKKGLPQNLYCTAYWSNLNPMQRLILEPKLVIPIPKLPEVPEQPAVQIQLWMTAYMQQIFGLNAKGLNLCTQQSQHLNFHPMANYVRPSQPDTAL</sequence>
<protein>
    <submittedName>
        <fullName evidence="3">Uncharacterized protein</fullName>
    </submittedName>
</protein>
<accession>A0A067PNF6</accession>
<feature type="compositionally biased region" description="Acidic residues" evidence="1">
    <location>
        <begin position="596"/>
        <end position="611"/>
    </location>
</feature>
<feature type="region of interest" description="Disordered" evidence="1">
    <location>
        <begin position="592"/>
        <end position="612"/>
    </location>
</feature>
<feature type="region of interest" description="Disordered" evidence="1">
    <location>
        <begin position="558"/>
        <end position="577"/>
    </location>
</feature>
<dbReference type="InParanoid" id="A0A067PNF6"/>
<reference evidence="4" key="1">
    <citation type="journal article" date="2014" name="Proc. Natl. Acad. Sci. U.S.A.">
        <title>Extensive sampling of basidiomycete genomes demonstrates inadequacy of the white-rot/brown-rot paradigm for wood decay fungi.</title>
        <authorList>
            <person name="Riley R."/>
            <person name="Salamov A.A."/>
            <person name="Brown D.W."/>
            <person name="Nagy L.G."/>
            <person name="Floudas D."/>
            <person name="Held B.W."/>
            <person name="Levasseur A."/>
            <person name="Lombard V."/>
            <person name="Morin E."/>
            <person name="Otillar R."/>
            <person name="Lindquist E.A."/>
            <person name="Sun H."/>
            <person name="LaButti K.M."/>
            <person name="Schmutz J."/>
            <person name="Jabbour D."/>
            <person name="Luo H."/>
            <person name="Baker S.E."/>
            <person name="Pisabarro A.G."/>
            <person name="Walton J.D."/>
            <person name="Blanchette R.A."/>
            <person name="Henrissat B."/>
            <person name="Martin F."/>
            <person name="Cullen D."/>
            <person name="Hibbett D.S."/>
            <person name="Grigoriev I.V."/>
        </authorList>
    </citation>
    <scope>NUCLEOTIDE SEQUENCE [LARGE SCALE GENOMIC DNA]</scope>
    <source>
        <strain evidence="4">MUCL 33604</strain>
    </source>
</reference>
<evidence type="ECO:0000256" key="2">
    <source>
        <dbReference type="SAM" id="Phobius"/>
    </source>
</evidence>
<feature type="compositionally biased region" description="Low complexity" evidence="1">
    <location>
        <begin position="559"/>
        <end position="568"/>
    </location>
</feature>
<dbReference type="STRING" id="933084.A0A067PNF6"/>
<dbReference type="OrthoDB" id="3224221at2759"/>
<gene>
    <name evidence="3" type="ORF">JAAARDRAFT_195733</name>
</gene>
<name>A0A067PNF6_9AGAM</name>
<feature type="transmembrane region" description="Helical" evidence="2">
    <location>
        <begin position="70"/>
        <end position="95"/>
    </location>
</feature>
<keyword evidence="2" id="KW-0812">Transmembrane</keyword>
<organism evidence="3 4">
    <name type="scientific">Jaapia argillacea MUCL 33604</name>
    <dbReference type="NCBI Taxonomy" id="933084"/>
    <lineage>
        <taxon>Eukaryota</taxon>
        <taxon>Fungi</taxon>
        <taxon>Dikarya</taxon>
        <taxon>Basidiomycota</taxon>
        <taxon>Agaricomycotina</taxon>
        <taxon>Agaricomycetes</taxon>
        <taxon>Agaricomycetidae</taxon>
        <taxon>Jaapiales</taxon>
        <taxon>Jaapiaceae</taxon>
        <taxon>Jaapia</taxon>
    </lineage>
</organism>
<keyword evidence="2" id="KW-0472">Membrane</keyword>
<dbReference type="Proteomes" id="UP000027265">
    <property type="component" value="Unassembled WGS sequence"/>
</dbReference>
<dbReference type="HOGENOM" id="CLU_310806_0_0_1"/>
<keyword evidence="4" id="KW-1185">Reference proteome</keyword>
<evidence type="ECO:0000256" key="1">
    <source>
        <dbReference type="SAM" id="MobiDB-lite"/>
    </source>
</evidence>
<dbReference type="AlphaFoldDB" id="A0A067PNF6"/>
<dbReference type="EMBL" id="KL197725">
    <property type="protein sequence ID" value="KDQ55335.1"/>
    <property type="molecule type" value="Genomic_DNA"/>
</dbReference>
<evidence type="ECO:0000313" key="4">
    <source>
        <dbReference type="Proteomes" id="UP000027265"/>
    </source>
</evidence>
<proteinExistence type="predicted"/>